<dbReference type="Pfam" id="PF00871">
    <property type="entry name" value="Acetate_kinase"/>
    <property type="match status" value="1"/>
</dbReference>
<feature type="binding site" evidence="6">
    <location>
        <begin position="336"/>
        <end position="340"/>
    </location>
    <ligand>
        <name>ATP</name>
        <dbReference type="ChEBI" id="CHEBI:30616"/>
    </ligand>
</feature>
<dbReference type="GO" id="GO:0005737">
    <property type="term" value="C:cytoplasm"/>
    <property type="evidence" value="ECO:0007669"/>
    <property type="project" value="UniProtKB-SubCell"/>
</dbReference>
<dbReference type="Gene3D" id="3.30.420.40">
    <property type="match status" value="2"/>
</dbReference>
<keyword evidence="3 6" id="KW-0547">Nucleotide-binding</keyword>
<feature type="binding site" evidence="6">
    <location>
        <position position="7"/>
    </location>
    <ligand>
        <name>Mg(2+)</name>
        <dbReference type="ChEBI" id="CHEBI:18420"/>
    </ligand>
</feature>
<dbReference type="PIRSF" id="PIRSF000722">
    <property type="entry name" value="Acetate_prop_kin"/>
    <property type="match status" value="1"/>
</dbReference>
<comment type="similarity">
    <text evidence="1 6 7">Belongs to the acetokinase family.</text>
</comment>
<dbReference type="GO" id="GO:0000287">
    <property type="term" value="F:magnesium ion binding"/>
    <property type="evidence" value="ECO:0007669"/>
    <property type="project" value="UniProtKB-UniRule"/>
</dbReference>
<dbReference type="GO" id="GO:0005524">
    <property type="term" value="F:ATP binding"/>
    <property type="evidence" value="ECO:0007669"/>
    <property type="project" value="UniProtKB-KW"/>
</dbReference>
<keyword evidence="6" id="KW-0479">Metal-binding</keyword>
<keyword evidence="9" id="KW-1185">Reference proteome</keyword>
<feature type="site" description="Transition state stabilizer" evidence="6">
    <location>
        <position position="185"/>
    </location>
</feature>
<dbReference type="UniPathway" id="UPA00340">
    <property type="reaction ID" value="UER00458"/>
</dbReference>
<dbReference type="GO" id="GO:0006083">
    <property type="term" value="P:acetate metabolic process"/>
    <property type="evidence" value="ECO:0007669"/>
    <property type="project" value="TreeGrafter"/>
</dbReference>
<dbReference type="Proteomes" id="UP000322530">
    <property type="component" value="Unassembled WGS sequence"/>
</dbReference>
<dbReference type="CDD" id="cd24010">
    <property type="entry name" value="ASKHA_NBD_AcK_PK"/>
    <property type="match status" value="1"/>
</dbReference>
<dbReference type="PRINTS" id="PR00471">
    <property type="entry name" value="ACETATEKNASE"/>
</dbReference>
<comment type="pathway">
    <text evidence="6">Metabolic intermediate biosynthesis; acetyl-CoA biosynthesis; acetyl-CoA from acetate: step 1/2.</text>
</comment>
<feature type="binding site" evidence="6">
    <location>
        <position position="14"/>
    </location>
    <ligand>
        <name>ATP</name>
        <dbReference type="ChEBI" id="CHEBI:30616"/>
    </ligand>
</feature>
<dbReference type="SUPFAM" id="SSF53067">
    <property type="entry name" value="Actin-like ATPase domain"/>
    <property type="match status" value="2"/>
</dbReference>
<evidence type="ECO:0000256" key="5">
    <source>
        <dbReference type="ARBA" id="ARBA00022840"/>
    </source>
</evidence>
<feature type="site" description="Transition state stabilizer" evidence="6">
    <location>
        <position position="246"/>
    </location>
</feature>
<evidence type="ECO:0000256" key="3">
    <source>
        <dbReference type="ARBA" id="ARBA00022741"/>
    </source>
</evidence>
<dbReference type="PROSITE" id="PS01076">
    <property type="entry name" value="ACETATE_KINASE_2"/>
    <property type="match status" value="1"/>
</dbReference>
<dbReference type="EC" id="2.7.2.1" evidence="6"/>
<evidence type="ECO:0000256" key="4">
    <source>
        <dbReference type="ARBA" id="ARBA00022777"/>
    </source>
</evidence>
<organism evidence="8 9">
    <name type="scientific">Dictyobacter arantiisoli</name>
    <dbReference type="NCBI Taxonomy" id="2014874"/>
    <lineage>
        <taxon>Bacteria</taxon>
        <taxon>Bacillati</taxon>
        <taxon>Chloroflexota</taxon>
        <taxon>Ktedonobacteria</taxon>
        <taxon>Ktedonobacterales</taxon>
        <taxon>Dictyobacteraceae</taxon>
        <taxon>Dictyobacter</taxon>
    </lineage>
</organism>
<dbReference type="GO" id="GO:0006085">
    <property type="term" value="P:acetyl-CoA biosynthetic process"/>
    <property type="evidence" value="ECO:0007669"/>
    <property type="project" value="UniProtKB-UniRule"/>
</dbReference>
<dbReference type="InterPro" id="IPR004372">
    <property type="entry name" value="Ac/propionate_kinase"/>
</dbReference>
<feature type="binding site" evidence="6">
    <location>
        <position position="389"/>
    </location>
    <ligand>
        <name>Mg(2+)</name>
        <dbReference type="ChEBI" id="CHEBI:18420"/>
    </ligand>
</feature>
<gene>
    <name evidence="6 8" type="primary">ackA</name>
    <name evidence="8" type="ORF">KDI_17200</name>
</gene>
<evidence type="ECO:0000256" key="7">
    <source>
        <dbReference type="RuleBase" id="RU003835"/>
    </source>
</evidence>
<protein>
    <recommendedName>
        <fullName evidence="6">Acetate kinase</fullName>
        <ecNumber evidence="6">2.7.2.1</ecNumber>
    </recommendedName>
    <alternativeName>
        <fullName evidence="6">Acetokinase</fullName>
    </alternativeName>
</protein>
<keyword evidence="6" id="KW-0460">Magnesium</keyword>
<dbReference type="InterPro" id="IPR000890">
    <property type="entry name" value="Aliphatic_acid_kin_short-chain"/>
</dbReference>
<comment type="subcellular location">
    <subcellularLocation>
        <location evidence="6">Cytoplasm</location>
    </subcellularLocation>
</comment>
<dbReference type="InterPro" id="IPR023865">
    <property type="entry name" value="Aliphatic_acid_kinase_CS"/>
</dbReference>
<dbReference type="AlphaFoldDB" id="A0A5A5TAH4"/>
<evidence type="ECO:0000313" key="9">
    <source>
        <dbReference type="Proteomes" id="UP000322530"/>
    </source>
</evidence>
<dbReference type="InterPro" id="IPR043129">
    <property type="entry name" value="ATPase_NBD"/>
</dbReference>
<comment type="cofactor">
    <cofactor evidence="6">
        <name>Mg(2+)</name>
        <dbReference type="ChEBI" id="CHEBI:18420"/>
    </cofactor>
    <cofactor evidence="6">
        <name>Mn(2+)</name>
        <dbReference type="ChEBI" id="CHEBI:29035"/>
    </cofactor>
    <text evidence="6">Mg(2+). Can also accept Mn(2+).</text>
</comment>
<comment type="function">
    <text evidence="6">Catalyzes the formation of acetyl phosphate from acetate and ATP. Can also catalyze the reverse reaction.</text>
</comment>
<keyword evidence="4 6" id="KW-0418">Kinase</keyword>
<evidence type="ECO:0000256" key="1">
    <source>
        <dbReference type="ARBA" id="ARBA00008748"/>
    </source>
</evidence>
<dbReference type="OrthoDB" id="9802453at2"/>
<dbReference type="EMBL" id="BIXY01000019">
    <property type="protein sequence ID" value="GCF08156.1"/>
    <property type="molecule type" value="Genomic_DNA"/>
</dbReference>
<comment type="catalytic activity">
    <reaction evidence="6">
        <text>acetate + ATP = acetyl phosphate + ADP</text>
        <dbReference type="Rhea" id="RHEA:11352"/>
        <dbReference type="ChEBI" id="CHEBI:22191"/>
        <dbReference type="ChEBI" id="CHEBI:30089"/>
        <dbReference type="ChEBI" id="CHEBI:30616"/>
        <dbReference type="ChEBI" id="CHEBI:456216"/>
        <dbReference type="EC" id="2.7.2.1"/>
    </reaction>
</comment>
<dbReference type="RefSeq" id="WP_149401155.1">
    <property type="nucleotide sequence ID" value="NZ_BIXY01000019.1"/>
</dbReference>
<feature type="binding site" evidence="6">
    <location>
        <position position="97"/>
    </location>
    <ligand>
        <name>substrate</name>
    </ligand>
</feature>
<feature type="binding site" evidence="6">
    <location>
        <begin position="288"/>
        <end position="290"/>
    </location>
    <ligand>
        <name>ATP</name>
        <dbReference type="ChEBI" id="CHEBI:30616"/>
    </ligand>
</feature>
<dbReference type="NCBIfam" id="TIGR00016">
    <property type="entry name" value="ackA"/>
    <property type="match status" value="1"/>
</dbReference>
<feature type="active site" description="Proton donor/acceptor" evidence="6">
    <location>
        <position position="154"/>
    </location>
</feature>
<evidence type="ECO:0000313" key="8">
    <source>
        <dbReference type="EMBL" id="GCF08156.1"/>
    </source>
</evidence>
<evidence type="ECO:0000256" key="6">
    <source>
        <dbReference type="HAMAP-Rule" id="MF_00020"/>
    </source>
</evidence>
<keyword evidence="2 6" id="KW-0808">Transferase</keyword>
<accession>A0A5A5TAH4</accession>
<name>A0A5A5TAH4_9CHLR</name>
<comment type="subunit">
    <text evidence="6">Homodimer.</text>
</comment>
<sequence>MKVLIFNAGSSSHKSSLYEVESPLSSTPPDPLWEAQADWTQTQGQTSLKIKANGQTINKQLATDERAKIIQTMLETLWSGPTKVINDLSDIAVVGHRVVHGGTKFEESVRVDQHVKDEIRKLAQFAPLHNPANLEGIEAIERIKKDIPQVVSFDTSFHNTMPAAVKAYPGPYEWYEQGIRRYGFHGISHQYCARRSTQLLNKTPNEIRLVNCHLGNGCSITAIQNGKSINTTMGFTPLDGLMMGSRSGSIDPSILFYLEREKGYQADKLDHILNKEAGFKGISGVSSDVRAIHEAIAKGNERARLALDMFVDRLCHFIGGMIATLGGIDVLTFTGGIGENDAIIRARACEKLGFVNLKLDPQKNDASPADTEISTPDSAVRVLIVHTQEDWEIARACWQLMQ</sequence>
<feature type="binding site" evidence="6">
    <location>
        <begin position="213"/>
        <end position="217"/>
    </location>
    <ligand>
        <name>ATP</name>
        <dbReference type="ChEBI" id="CHEBI:30616"/>
    </ligand>
</feature>
<dbReference type="GO" id="GO:0008776">
    <property type="term" value="F:acetate kinase activity"/>
    <property type="evidence" value="ECO:0007669"/>
    <property type="project" value="UniProtKB-UniRule"/>
</dbReference>
<keyword evidence="5 6" id="KW-0067">ATP-binding</keyword>
<dbReference type="PANTHER" id="PTHR21060">
    <property type="entry name" value="ACETATE KINASE"/>
    <property type="match status" value="1"/>
</dbReference>
<dbReference type="PANTHER" id="PTHR21060:SF15">
    <property type="entry name" value="ACETATE KINASE-RELATED"/>
    <property type="match status" value="1"/>
</dbReference>
<dbReference type="HAMAP" id="MF_00020">
    <property type="entry name" value="Acetate_kinase"/>
    <property type="match status" value="1"/>
</dbReference>
<reference evidence="8 9" key="1">
    <citation type="submission" date="2019-01" db="EMBL/GenBank/DDBJ databases">
        <title>Draft genome sequence of Dictyobacter sp. Uno17.</title>
        <authorList>
            <person name="Wang C.M."/>
            <person name="Zheng Y."/>
            <person name="Sakai Y."/>
            <person name="Abe K."/>
            <person name="Yokota A."/>
            <person name="Yabe S."/>
        </authorList>
    </citation>
    <scope>NUCLEOTIDE SEQUENCE [LARGE SCALE GENOMIC DNA]</scope>
    <source>
        <strain evidence="8 9">Uno17</strain>
    </source>
</reference>
<evidence type="ECO:0000256" key="2">
    <source>
        <dbReference type="ARBA" id="ARBA00022679"/>
    </source>
</evidence>
<keyword evidence="6" id="KW-0963">Cytoplasm</keyword>
<proteinExistence type="inferred from homology"/>
<comment type="caution">
    <text evidence="8">The sequence shown here is derived from an EMBL/GenBank/DDBJ whole genome shotgun (WGS) entry which is preliminary data.</text>
</comment>